<protein>
    <recommendedName>
        <fullName evidence="3">DUF222 domain-containing protein</fullName>
    </recommendedName>
</protein>
<dbReference type="EMBL" id="CP142149">
    <property type="protein sequence ID" value="WSE28855.1"/>
    <property type="molecule type" value="Genomic_DNA"/>
</dbReference>
<proteinExistence type="predicted"/>
<gene>
    <name evidence="1" type="ORF">VSH64_39510</name>
</gene>
<accession>A0ABZ1I5D9</accession>
<reference evidence="1 2" key="1">
    <citation type="journal article" date="2015" name="Int. J. Syst. Evol. Microbiol.">
        <title>Amycolatopsis rhabdoformis sp. nov., an actinomycete isolated from a tropical forest soil.</title>
        <authorList>
            <person name="Souza W.R."/>
            <person name="Silva R.E."/>
            <person name="Goodfellow M."/>
            <person name="Busarakam K."/>
            <person name="Figueiro F.S."/>
            <person name="Ferreira D."/>
            <person name="Rodrigues-Filho E."/>
            <person name="Moraes L.A.B."/>
            <person name="Zucchi T.D."/>
        </authorList>
    </citation>
    <scope>NUCLEOTIDE SEQUENCE [LARGE SCALE GENOMIC DNA]</scope>
    <source>
        <strain evidence="1 2">NCIMB 14900</strain>
    </source>
</reference>
<dbReference type="Proteomes" id="UP001330812">
    <property type="component" value="Chromosome"/>
</dbReference>
<organism evidence="1 2">
    <name type="scientific">Amycolatopsis rhabdoformis</name>
    <dbReference type="NCBI Taxonomy" id="1448059"/>
    <lineage>
        <taxon>Bacteria</taxon>
        <taxon>Bacillati</taxon>
        <taxon>Actinomycetota</taxon>
        <taxon>Actinomycetes</taxon>
        <taxon>Pseudonocardiales</taxon>
        <taxon>Pseudonocardiaceae</taxon>
        <taxon>Amycolatopsis</taxon>
    </lineage>
</organism>
<dbReference type="RefSeq" id="WP_326567849.1">
    <property type="nucleotide sequence ID" value="NZ_CP142149.1"/>
</dbReference>
<sequence>MTKPQNALDAVEAALAAIDSEIAAKAAQDTIGGQLLYFRAHLEAIKDQIASGTVPPRGHRRSGMAHAIVDSWPIDSRLGATLLEAERRYLDL</sequence>
<evidence type="ECO:0008006" key="3">
    <source>
        <dbReference type="Google" id="ProtNLM"/>
    </source>
</evidence>
<evidence type="ECO:0000313" key="1">
    <source>
        <dbReference type="EMBL" id="WSE28855.1"/>
    </source>
</evidence>
<name>A0ABZ1I5D9_9PSEU</name>
<keyword evidence="2" id="KW-1185">Reference proteome</keyword>
<evidence type="ECO:0000313" key="2">
    <source>
        <dbReference type="Proteomes" id="UP001330812"/>
    </source>
</evidence>